<dbReference type="Proteomes" id="UP000238034">
    <property type="component" value="Unassembled WGS sequence"/>
</dbReference>
<gene>
    <name evidence="3" type="ORF">B0I27_11041</name>
</gene>
<dbReference type="Gene3D" id="2.40.128.110">
    <property type="entry name" value="Lipid/polyisoprenoid-binding, YceI-like"/>
    <property type="match status" value="1"/>
</dbReference>
<evidence type="ECO:0000256" key="1">
    <source>
        <dbReference type="SAM" id="SignalP"/>
    </source>
</evidence>
<proteinExistence type="predicted"/>
<feature type="chain" id="PRO_5015461250" evidence="1">
    <location>
        <begin position="24"/>
        <end position="197"/>
    </location>
</feature>
<dbReference type="EMBL" id="PVTH01000010">
    <property type="protein sequence ID" value="PRY49867.1"/>
    <property type="molecule type" value="Genomic_DNA"/>
</dbReference>
<feature type="domain" description="Lipid/polyisoprenoid-binding YceI-like" evidence="2">
    <location>
        <begin position="26"/>
        <end position="196"/>
    </location>
</feature>
<feature type="signal peptide" evidence="1">
    <location>
        <begin position="1"/>
        <end position="23"/>
    </location>
</feature>
<dbReference type="SUPFAM" id="SSF101874">
    <property type="entry name" value="YceI-like"/>
    <property type="match status" value="1"/>
</dbReference>
<comment type="caution">
    <text evidence="3">The sequence shown here is derived from an EMBL/GenBank/DDBJ whole genome shotgun (WGS) entry which is preliminary data.</text>
</comment>
<dbReference type="AlphaFoldDB" id="A0A2T0TW25"/>
<sequence length="197" mass="21171">MKLTSVLAIAAIGLFSAFKPALKTESFTVDTKNSSIKWLGEKVTGKHFGTINLSSGSLNFNGNKLAGGSFTADMNSIVATDVQGETAQKLEGHLKADDFFGTAKYPTSTFKITKVTPAGASQVNITGDLTIKGITKPLTFPATVKRQNNAVVAVAKGVKVDRTKYDIRYNSKSFFESIGDKAIYDDFVLDFNLVAKK</sequence>
<dbReference type="PANTHER" id="PTHR34406:SF1">
    <property type="entry name" value="PROTEIN YCEI"/>
    <property type="match status" value="1"/>
</dbReference>
<evidence type="ECO:0000313" key="4">
    <source>
        <dbReference type="Proteomes" id="UP000238034"/>
    </source>
</evidence>
<keyword evidence="1" id="KW-0732">Signal</keyword>
<evidence type="ECO:0000259" key="2">
    <source>
        <dbReference type="SMART" id="SM00867"/>
    </source>
</evidence>
<dbReference type="PANTHER" id="PTHR34406">
    <property type="entry name" value="PROTEIN YCEI"/>
    <property type="match status" value="1"/>
</dbReference>
<dbReference type="RefSeq" id="WP_342751879.1">
    <property type="nucleotide sequence ID" value="NZ_PVTH01000010.1"/>
</dbReference>
<reference evidence="3 4" key="1">
    <citation type="submission" date="2018-03" db="EMBL/GenBank/DDBJ databases">
        <title>Genomic Encyclopedia of Type Strains, Phase III (KMG-III): the genomes of soil and plant-associated and newly described type strains.</title>
        <authorList>
            <person name="Whitman W."/>
        </authorList>
    </citation>
    <scope>NUCLEOTIDE SEQUENCE [LARGE SCALE GENOMIC DNA]</scope>
    <source>
        <strain evidence="3 4">CGMCC 1.9313</strain>
    </source>
</reference>
<dbReference type="InterPro" id="IPR036761">
    <property type="entry name" value="TTHA0802/YceI-like_sf"/>
</dbReference>
<dbReference type="Pfam" id="PF04264">
    <property type="entry name" value="YceI"/>
    <property type="match status" value="1"/>
</dbReference>
<name>A0A2T0TW25_9SPHI</name>
<protein>
    <submittedName>
        <fullName evidence="3">Polyisoprenoid-binding protein YceI</fullName>
    </submittedName>
</protein>
<dbReference type="InterPro" id="IPR007372">
    <property type="entry name" value="Lipid/polyisoprenoid-bd_YceI"/>
</dbReference>
<organism evidence="3 4">
    <name type="scientific">Arcticibacter pallidicorallinus</name>
    <dbReference type="NCBI Taxonomy" id="1259464"/>
    <lineage>
        <taxon>Bacteria</taxon>
        <taxon>Pseudomonadati</taxon>
        <taxon>Bacteroidota</taxon>
        <taxon>Sphingobacteriia</taxon>
        <taxon>Sphingobacteriales</taxon>
        <taxon>Sphingobacteriaceae</taxon>
        <taxon>Arcticibacter</taxon>
    </lineage>
</organism>
<accession>A0A2T0TW25</accession>
<dbReference type="SMART" id="SM00867">
    <property type="entry name" value="YceI"/>
    <property type="match status" value="1"/>
</dbReference>
<evidence type="ECO:0000313" key="3">
    <source>
        <dbReference type="EMBL" id="PRY49867.1"/>
    </source>
</evidence>
<keyword evidence="4" id="KW-1185">Reference proteome</keyword>